<protein>
    <submittedName>
        <fullName evidence="1">Cupin domain protein</fullName>
    </submittedName>
</protein>
<evidence type="ECO:0000313" key="1">
    <source>
        <dbReference type="EMBL" id="KAL0931429.1"/>
    </source>
</evidence>
<dbReference type="Proteomes" id="UP000805649">
    <property type="component" value="Unassembled WGS sequence"/>
</dbReference>
<proteinExistence type="predicted"/>
<keyword evidence="2" id="KW-1185">Reference proteome</keyword>
<sequence>MTVNQTNPEIFYVPATPHSPNSTLPVVVYRNVLVDRTSEDAIKLLKENQWIKGGHWKIANETLAATPHYHATTHEAYTVLQGTGTYMLGKSPLDPETHDNGKPTGVKFVARPGDVFAWPAGVTHYVTATEDDYEIIGFYGLTGFNSLEEPYDMEYALDSVEETERKRERCERVPGPEFDPVYGKEGPMPRLWNRSWKKDHYKAKL</sequence>
<dbReference type="EMBL" id="VUJX02000010">
    <property type="protein sequence ID" value="KAL0931429.1"/>
    <property type="molecule type" value="Genomic_DNA"/>
</dbReference>
<evidence type="ECO:0000313" key="2">
    <source>
        <dbReference type="Proteomes" id="UP000805649"/>
    </source>
</evidence>
<comment type="caution">
    <text evidence="1">The sequence shown here is derived from an EMBL/GenBank/DDBJ whole genome shotgun (WGS) entry which is preliminary data.</text>
</comment>
<gene>
    <name evidence="1" type="ORF">CTRU02_214164</name>
</gene>
<name>A0ACC3YHT0_COLTU</name>
<organism evidence="1 2">
    <name type="scientific">Colletotrichum truncatum</name>
    <name type="common">Anthracnose fungus</name>
    <name type="synonym">Colletotrichum capsici</name>
    <dbReference type="NCBI Taxonomy" id="5467"/>
    <lineage>
        <taxon>Eukaryota</taxon>
        <taxon>Fungi</taxon>
        <taxon>Dikarya</taxon>
        <taxon>Ascomycota</taxon>
        <taxon>Pezizomycotina</taxon>
        <taxon>Sordariomycetes</taxon>
        <taxon>Hypocreomycetidae</taxon>
        <taxon>Glomerellales</taxon>
        <taxon>Glomerellaceae</taxon>
        <taxon>Colletotrichum</taxon>
        <taxon>Colletotrichum truncatum species complex</taxon>
    </lineage>
</organism>
<reference evidence="1 2" key="1">
    <citation type="journal article" date="2020" name="Phytopathology">
        <title>Genome Sequence Resources of Colletotrichum truncatum, C. plurivorum, C. musicola, and C. sojae: Four Species Pathogenic to Soybean (Glycine max).</title>
        <authorList>
            <person name="Rogerio F."/>
            <person name="Boufleur T.R."/>
            <person name="Ciampi-Guillardi M."/>
            <person name="Sukno S.A."/>
            <person name="Thon M.R."/>
            <person name="Massola Junior N.S."/>
            <person name="Baroncelli R."/>
        </authorList>
    </citation>
    <scope>NUCLEOTIDE SEQUENCE [LARGE SCALE GENOMIC DNA]</scope>
    <source>
        <strain evidence="1 2">CMES1059</strain>
    </source>
</reference>
<accession>A0ACC3YHT0</accession>